<dbReference type="Gene3D" id="3.40.50.980">
    <property type="match status" value="1"/>
</dbReference>
<feature type="chain" id="PRO_5043641095" description="AMP-dependent synthetase/ligase domain-containing protein" evidence="4">
    <location>
        <begin position="25"/>
        <end position="123"/>
    </location>
</feature>
<evidence type="ECO:0000256" key="1">
    <source>
        <dbReference type="ARBA" id="ARBA00022598"/>
    </source>
</evidence>
<dbReference type="AlphaFoldDB" id="A0AAV5D177"/>
<dbReference type="InterPro" id="IPR000873">
    <property type="entry name" value="AMP-dep_synth/lig_dom"/>
</dbReference>
<feature type="domain" description="AMP-dependent synthetase/ligase" evidence="5">
    <location>
        <begin position="4"/>
        <end position="93"/>
    </location>
</feature>
<evidence type="ECO:0000259" key="5">
    <source>
        <dbReference type="Pfam" id="PF00501"/>
    </source>
</evidence>
<dbReference type="GO" id="GO:0016878">
    <property type="term" value="F:acid-thiol ligase activity"/>
    <property type="evidence" value="ECO:0007669"/>
    <property type="project" value="UniProtKB-ARBA"/>
</dbReference>
<dbReference type="Pfam" id="PF00501">
    <property type="entry name" value="AMP-binding"/>
    <property type="match status" value="1"/>
</dbReference>
<dbReference type="PANTHER" id="PTHR24096:SF251">
    <property type="entry name" value="4-COUMARATE--COA LIGASE-LIKE 9"/>
    <property type="match status" value="1"/>
</dbReference>
<accession>A0AAV5D177</accession>
<evidence type="ECO:0000313" key="7">
    <source>
        <dbReference type="Proteomes" id="UP001054889"/>
    </source>
</evidence>
<dbReference type="EMBL" id="BQKI01000011">
    <property type="protein sequence ID" value="GJN04374.1"/>
    <property type="molecule type" value="Genomic_DNA"/>
</dbReference>
<proteinExistence type="predicted"/>
<sequence>MNTLFPLPLFHVFSFIMLLQSVVMTETDVPMEQFDFSAMLRAIERYHVMLLPGAPPLLVAMTKSEEARRRDFSSLLIIDIGGAPLGREVAEQLCCAGLRSILLGLGIPITSLVLSIIEVILES</sequence>
<keyword evidence="2" id="KW-0547">Nucleotide-binding</keyword>
<comment type="caution">
    <text evidence="6">The sequence shown here is derived from an EMBL/GenBank/DDBJ whole genome shotgun (WGS) entry which is preliminary data.</text>
</comment>
<evidence type="ECO:0000256" key="2">
    <source>
        <dbReference type="ARBA" id="ARBA00022741"/>
    </source>
</evidence>
<keyword evidence="4" id="KW-0732">Signal</keyword>
<reference evidence="6" key="1">
    <citation type="journal article" date="2018" name="DNA Res.">
        <title>Multiple hybrid de novo genome assembly of finger millet, an orphan allotetraploid crop.</title>
        <authorList>
            <person name="Hatakeyama M."/>
            <person name="Aluri S."/>
            <person name="Balachadran M.T."/>
            <person name="Sivarajan S.R."/>
            <person name="Patrignani A."/>
            <person name="Gruter S."/>
            <person name="Poveda L."/>
            <person name="Shimizu-Inatsugi R."/>
            <person name="Baeten J."/>
            <person name="Francoijs K.J."/>
            <person name="Nataraja K.N."/>
            <person name="Reddy Y.A.N."/>
            <person name="Phadnis S."/>
            <person name="Ravikumar R.L."/>
            <person name="Schlapbach R."/>
            <person name="Sreeman S.M."/>
            <person name="Shimizu K.K."/>
        </authorList>
    </citation>
    <scope>NUCLEOTIDE SEQUENCE</scope>
</reference>
<dbReference type="SUPFAM" id="SSF56801">
    <property type="entry name" value="Acetyl-CoA synthetase-like"/>
    <property type="match status" value="1"/>
</dbReference>
<name>A0AAV5D177_ELECO</name>
<dbReference type="Proteomes" id="UP001054889">
    <property type="component" value="Unassembled WGS sequence"/>
</dbReference>
<evidence type="ECO:0000256" key="3">
    <source>
        <dbReference type="ARBA" id="ARBA00022840"/>
    </source>
</evidence>
<keyword evidence="1" id="KW-0436">Ligase</keyword>
<gene>
    <name evidence="6" type="primary">ga21919</name>
    <name evidence="6" type="ORF">PR202_ga21919</name>
</gene>
<protein>
    <recommendedName>
        <fullName evidence="5">AMP-dependent synthetase/ligase domain-containing protein</fullName>
    </recommendedName>
</protein>
<dbReference type="GO" id="GO:0005524">
    <property type="term" value="F:ATP binding"/>
    <property type="evidence" value="ECO:0007669"/>
    <property type="project" value="UniProtKB-KW"/>
</dbReference>
<evidence type="ECO:0000256" key="4">
    <source>
        <dbReference type="SAM" id="SignalP"/>
    </source>
</evidence>
<feature type="signal peptide" evidence="4">
    <location>
        <begin position="1"/>
        <end position="24"/>
    </location>
</feature>
<reference evidence="6" key="2">
    <citation type="submission" date="2021-12" db="EMBL/GenBank/DDBJ databases">
        <title>Resequencing data analysis of finger millet.</title>
        <authorList>
            <person name="Hatakeyama M."/>
            <person name="Aluri S."/>
            <person name="Balachadran M.T."/>
            <person name="Sivarajan S.R."/>
            <person name="Poveda L."/>
            <person name="Shimizu-Inatsugi R."/>
            <person name="Schlapbach R."/>
            <person name="Sreeman S.M."/>
            <person name="Shimizu K.K."/>
        </authorList>
    </citation>
    <scope>NUCLEOTIDE SEQUENCE</scope>
</reference>
<evidence type="ECO:0000313" key="6">
    <source>
        <dbReference type="EMBL" id="GJN04374.1"/>
    </source>
</evidence>
<keyword evidence="3" id="KW-0067">ATP-binding</keyword>
<keyword evidence="7" id="KW-1185">Reference proteome</keyword>
<dbReference type="PANTHER" id="PTHR24096">
    <property type="entry name" value="LONG-CHAIN-FATTY-ACID--COA LIGASE"/>
    <property type="match status" value="1"/>
</dbReference>
<organism evidence="6 7">
    <name type="scientific">Eleusine coracana subsp. coracana</name>
    <dbReference type="NCBI Taxonomy" id="191504"/>
    <lineage>
        <taxon>Eukaryota</taxon>
        <taxon>Viridiplantae</taxon>
        <taxon>Streptophyta</taxon>
        <taxon>Embryophyta</taxon>
        <taxon>Tracheophyta</taxon>
        <taxon>Spermatophyta</taxon>
        <taxon>Magnoliopsida</taxon>
        <taxon>Liliopsida</taxon>
        <taxon>Poales</taxon>
        <taxon>Poaceae</taxon>
        <taxon>PACMAD clade</taxon>
        <taxon>Chloridoideae</taxon>
        <taxon>Cynodonteae</taxon>
        <taxon>Eleusininae</taxon>
        <taxon>Eleusine</taxon>
    </lineage>
</organism>
<dbReference type="GO" id="GO:0016405">
    <property type="term" value="F:CoA-ligase activity"/>
    <property type="evidence" value="ECO:0007669"/>
    <property type="project" value="TreeGrafter"/>
</dbReference>